<protein>
    <submittedName>
        <fullName evidence="1">Uncharacterized protein</fullName>
    </submittedName>
</protein>
<dbReference type="Proteomes" id="UP000266841">
    <property type="component" value="Unassembled WGS sequence"/>
</dbReference>
<dbReference type="AlphaFoldDB" id="K0SW51"/>
<dbReference type="EMBL" id="AGNL01008266">
    <property type="protein sequence ID" value="EJK70638.1"/>
    <property type="molecule type" value="Genomic_DNA"/>
</dbReference>
<name>K0SW51_THAOC</name>
<proteinExistence type="predicted"/>
<organism evidence="1 2">
    <name type="scientific">Thalassiosira oceanica</name>
    <name type="common">Marine diatom</name>
    <dbReference type="NCBI Taxonomy" id="159749"/>
    <lineage>
        <taxon>Eukaryota</taxon>
        <taxon>Sar</taxon>
        <taxon>Stramenopiles</taxon>
        <taxon>Ochrophyta</taxon>
        <taxon>Bacillariophyta</taxon>
        <taxon>Coscinodiscophyceae</taxon>
        <taxon>Thalassiosirophycidae</taxon>
        <taxon>Thalassiosirales</taxon>
        <taxon>Thalassiosiraceae</taxon>
        <taxon>Thalassiosira</taxon>
    </lineage>
</organism>
<comment type="caution">
    <text evidence="1">The sequence shown here is derived from an EMBL/GenBank/DDBJ whole genome shotgun (WGS) entry which is preliminary data.</text>
</comment>
<accession>K0SW51</accession>
<keyword evidence="2" id="KW-1185">Reference proteome</keyword>
<evidence type="ECO:0000313" key="2">
    <source>
        <dbReference type="Proteomes" id="UP000266841"/>
    </source>
</evidence>
<gene>
    <name evidence="1" type="ORF">THAOC_07985</name>
</gene>
<feature type="non-terminal residue" evidence="1">
    <location>
        <position position="440"/>
    </location>
</feature>
<sequence length="440" mass="48656">MTPKTSDLVVKGKGDTPSFRAEAGINDEARLSIHVSATSSYYQKHVTAARKREKNAGSVMPAAGKYGQRKLPSKEALLMRRLFMESTTVLTVPQVSRNGPDYAVVSSSISHEDASSILACFPAFWEPCDALDPKHQRVKNVQLSSWMPLDLKCRVPKTNIKVSSPKGSADFLEVSGLSELDIAMLTRSDARESTSDCLELNITRGQEAQQTLRVFNSIFTTPIHKFDAEGHLIKYDLSPDASWIKHVQSPLDVAIGCCEMIIPRKPVERWSFDDERGAWIRAAEPSDSRRYFKSLQEAPNTFTMILNAASKKLVIKCDPKAAHNLIEGRGDAATLSKEVSVTYRLSDAARQTDPILDPFIVSNCETLEQTSIDLDTPYELYDRQKKVVTKMAAIEDGETIFEELEMFDEQMPGSTGWSCIAKATRSRSIQGGVIADAIGA</sequence>
<reference evidence="1 2" key="1">
    <citation type="journal article" date="2012" name="Genome Biol.">
        <title>Genome and low-iron response of an oceanic diatom adapted to chronic iron limitation.</title>
        <authorList>
            <person name="Lommer M."/>
            <person name="Specht M."/>
            <person name="Roy A.S."/>
            <person name="Kraemer L."/>
            <person name="Andreson R."/>
            <person name="Gutowska M.A."/>
            <person name="Wolf J."/>
            <person name="Bergner S.V."/>
            <person name="Schilhabel M.B."/>
            <person name="Klostermeier U.C."/>
            <person name="Beiko R.G."/>
            <person name="Rosenstiel P."/>
            <person name="Hippler M."/>
            <person name="Laroche J."/>
        </authorList>
    </citation>
    <scope>NUCLEOTIDE SEQUENCE [LARGE SCALE GENOMIC DNA]</scope>
    <source>
        <strain evidence="1 2">CCMP1005</strain>
    </source>
</reference>
<evidence type="ECO:0000313" key="1">
    <source>
        <dbReference type="EMBL" id="EJK70638.1"/>
    </source>
</evidence>